<dbReference type="OMA" id="HIFDRAK"/>
<feature type="region of interest" description="Disordered" evidence="1">
    <location>
        <begin position="87"/>
        <end position="107"/>
    </location>
</feature>
<feature type="compositionally biased region" description="Polar residues" evidence="1">
    <location>
        <begin position="478"/>
        <end position="489"/>
    </location>
</feature>
<feature type="compositionally biased region" description="Basic and acidic residues" evidence="1">
    <location>
        <begin position="365"/>
        <end position="377"/>
    </location>
</feature>
<dbReference type="InterPro" id="IPR051494">
    <property type="entry name" value="BSD_domain-containing"/>
</dbReference>
<dbReference type="Pfam" id="PF03909">
    <property type="entry name" value="BSD"/>
    <property type="match status" value="1"/>
</dbReference>
<dbReference type="PROSITE" id="PS50858">
    <property type="entry name" value="BSD"/>
    <property type="match status" value="1"/>
</dbReference>
<dbReference type="Proteomes" id="UP000887568">
    <property type="component" value="Unplaced"/>
</dbReference>
<dbReference type="SUPFAM" id="SSF140383">
    <property type="entry name" value="BSD domain-like"/>
    <property type="match status" value="1"/>
</dbReference>
<feature type="compositionally biased region" description="Acidic residues" evidence="1">
    <location>
        <begin position="523"/>
        <end position="537"/>
    </location>
</feature>
<sequence length="537" mass="59952">MATGSGGNDEGSWWGGWIQAAKEKSAVALEQMKRDLGEFGSTIQRDTSSAVATSAGVIRESLQTEPDESSTSSRVKKGFSDLLGGLSESLAPKNPSNEETQAVSSKTSHHIFDRAKARLHSMQIDAGTYCTDPEGPAHVYEDWLLSFDTDKYKGDISDLLVSNTDVRAIYTKLVPAVVSNADFWGRYFYKVHQLEQDEARRTALKERADMTSSQTFDIEELQWDEDEEDSSATVGSLECRNTSMKQQDYDDRVASPAGSRWVDGGLECPKPNVDEKDELVMITATESATEQPCQHQRLTKEPETQPMEPETEPVEPEIEPVEPETEPMEPETEPVEPETEPVEPETEPVEPETEPVEPETEPVEPETKPVDREDKTTTVRTSSSSEQERDTGNHCHERTQRVLDTQGEYDTENNQQGREGIQNMEPSDKHEEDKDHTQSEDSNATQATHSRSMNAGVLMVHVPTEETQLDKQIEKKTSPSGSDASNKDSSLSDDWERDFDDIDVTEEDLAAAAAIQTKAQPNDDNEDEDLDDWESWE</sequence>
<reference evidence="3" key="1">
    <citation type="submission" date="2022-11" db="UniProtKB">
        <authorList>
            <consortium name="EnsemblMetazoa"/>
        </authorList>
    </citation>
    <scope>IDENTIFICATION</scope>
</reference>
<dbReference type="AlphaFoldDB" id="A0A913ZZC2"/>
<evidence type="ECO:0000313" key="3">
    <source>
        <dbReference type="EnsemblMetazoa" id="XP_038056917.1"/>
    </source>
</evidence>
<evidence type="ECO:0000313" key="4">
    <source>
        <dbReference type="Proteomes" id="UP000887568"/>
    </source>
</evidence>
<keyword evidence="4" id="KW-1185">Reference proteome</keyword>
<feature type="compositionally biased region" description="Polar residues" evidence="1">
    <location>
        <begin position="94"/>
        <end position="106"/>
    </location>
</feature>
<accession>A0A913ZZC2</accession>
<feature type="compositionally biased region" description="Polar residues" evidence="1">
    <location>
        <begin position="440"/>
        <end position="453"/>
    </location>
</feature>
<feature type="domain" description="BSD" evidence="2">
    <location>
        <begin position="143"/>
        <end position="195"/>
    </location>
</feature>
<feature type="region of interest" description="Disordered" evidence="1">
    <location>
        <begin position="242"/>
        <end position="537"/>
    </location>
</feature>
<dbReference type="GeneID" id="119728671"/>
<protein>
    <recommendedName>
        <fullName evidence="2">BSD domain-containing protein</fullName>
    </recommendedName>
</protein>
<dbReference type="PANTHER" id="PTHR16019">
    <property type="entry name" value="SYNAPSE-ASSOCIATED PROTEIN"/>
    <property type="match status" value="1"/>
</dbReference>
<dbReference type="InterPro" id="IPR005607">
    <property type="entry name" value="BSD_dom"/>
</dbReference>
<feature type="compositionally biased region" description="Basic and acidic residues" evidence="1">
    <location>
        <begin position="426"/>
        <end position="439"/>
    </location>
</feature>
<name>A0A913ZZC2_PATMI</name>
<dbReference type="SMART" id="SM00751">
    <property type="entry name" value="BSD"/>
    <property type="match status" value="1"/>
</dbReference>
<feature type="compositionally biased region" description="Basic and acidic residues" evidence="1">
    <location>
        <begin position="386"/>
        <end position="401"/>
    </location>
</feature>
<feature type="compositionally biased region" description="Acidic residues" evidence="1">
    <location>
        <begin position="309"/>
        <end position="364"/>
    </location>
</feature>
<dbReference type="Gene3D" id="1.10.3970.10">
    <property type="entry name" value="BSD domain"/>
    <property type="match status" value="1"/>
</dbReference>
<organism evidence="3 4">
    <name type="scientific">Patiria miniata</name>
    <name type="common">Bat star</name>
    <name type="synonym">Asterina miniata</name>
    <dbReference type="NCBI Taxonomy" id="46514"/>
    <lineage>
        <taxon>Eukaryota</taxon>
        <taxon>Metazoa</taxon>
        <taxon>Echinodermata</taxon>
        <taxon>Eleutherozoa</taxon>
        <taxon>Asterozoa</taxon>
        <taxon>Asteroidea</taxon>
        <taxon>Valvatacea</taxon>
        <taxon>Valvatida</taxon>
        <taxon>Asterinidae</taxon>
        <taxon>Patiria</taxon>
    </lineage>
</organism>
<dbReference type="EnsemblMetazoa" id="XM_038200989.1">
    <property type="protein sequence ID" value="XP_038056917.1"/>
    <property type="gene ID" value="LOC119728671"/>
</dbReference>
<evidence type="ECO:0000256" key="1">
    <source>
        <dbReference type="SAM" id="MobiDB-lite"/>
    </source>
</evidence>
<evidence type="ECO:0000259" key="2">
    <source>
        <dbReference type="PROSITE" id="PS50858"/>
    </source>
</evidence>
<feature type="compositionally biased region" description="Polar residues" evidence="1">
    <location>
        <begin position="284"/>
        <end position="296"/>
    </location>
</feature>
<dbReference type="OrthoDB" id="73788at2759"/>
<feature type="compositionally biased region" description="Acidic residues" evidence="1">
    <location>
        <begin position="491"/>
        <end position="509"/>
    </location>
</feature>
<dbReference type="PANTHER" id="PTHR16019:SF5">
    <property type="entry name" value="BSD DOMAIN-CONTAINING PROTEIN 1"/>
    <property type="match status" value="1"/>
</dbReference>
<feature type="compositionally biased region" description="Basic and acidic residues" evidence="1">
    <location>
        <begin position="468"/>
        <end position="477"/>
    </location>
</feature>
<proteinExistence type="predicted"/>
<dbReference type="RefSeq" id="XP_038056917.1">
    <property type="nucleotide sequence ID" value="XM_038200989.1"/>
</dbReference>
<dbReference type="GO" id="GO:0005737">
    <property type="term" value="C:cytoplasm"/>
    <property type="evidence" value="ECO:0007669"/>
    <property type="project" value="TreeGrafter"/>
</dbReference>
<dbReference type="InterPro" id="IPR035925">
    <property type="entry name" value="BSD_dom_sf"/>
</dbReference>